<keyword evidence="5" id="KW-0964">Secreted</keyword>
<comment type="function">
    <text evidence="1 5">Hydrolyzes acetyl esters in homogalacturonan regions of pectin. In type I primary cell wall, galacturonic acid residues of pectin can be acetylated at the O-2 and O-3 positions. Decreasing the degree of acetylation of pectin gels in vitro alters their physical properties.</text>
</comment>
<dbReference type="GO" id="GO:0009505">
    <property type="term" value="C:plant-type cell wall"/>
    <property type="evidence" value="ECO:0007669"/>
    <property type="project" value="TreeGrafter"/>
</dbReference>
<dbReference type="Pfam" id="PF03283">
    <property type="entry name" value="PAE"/>
    <property type="match status" value="1"/>
</dbReference>
<evidence type="ECO:0000256" key="4">
    <source>
        <dbReference type="ARBA" id="ARBA00022512"/>
    </source>
</evidence>
<feature type="chain" id="PRO_5040531496" description="Pectin acetylesterase" evidence="5">
    <location>
        <begin position="25"/>
        <end position="393"/>
    </location>
</feature>
<dbReference type="PANTHER" id="PTHR21562">
    <property type="entry name" value="NOTUM-RELATED"/>
    <property type="match status" value="1"/>
</dbReference>
<comment type="caution">
    <text evidence="6">The sequence shown here is derived from an EMBL/GenBank/DDBJ whole genome shotgun (WGS) entry which is preliminary data.</text>
</comment>
<dbReference type="Proteomes" id="UP001151287">
    <property type="component" value="Unassembled WGS sequence"/>
</dbReference>
<evidence type="ECO:0000313" key="6">
    <source>
        <dbReference type="EMBL" id="KAJ1685506.1"/>
    </source>
</evidence>
<keyword evidence="4 5" id="KW-0134">Cell wall</keyword>
<dbReference type="GO" id="GO:0052793">
    <property type="term" value="F:pectin acetylesterase activity"/>
    <property type="evidence" value="ECO:0007669"/>
    <property type="project" value="TreeGrafter"/>
</dbReference>
<dbReference type="InterPro" id="IPR004963">
    <property type="entry name" value="PAE/NOTUM"/>
</dbReference>
<proteinExistence type="inferred from homology"/>
<keyword evidence="7" id="KW-1185">Reference proteome</keyword>
<dbReference type="AlphaFoldDB" id="A0A9Q0C1F2"/>
<dbReference type="OrthoDB" id="2015280at2759"/>
<accession>A0A9Q0C1F2</accession>
<dbReference type="GO" id="GO:0071555">
    <property type="term" value="P:cell wall organization"/>
    <property type="evidence" value="ECO:0007669"/>
    <property type="project" value="UniProtKB-KW"/>
</dbReference>
<reference evidence="6" key="1">
    <citation type="journal article" date="2022" name="Cell">
        <title>Repeat-based holocentromeres influence genome architecture and karyotype evolution.</title>
        <authorList>
            <person name="Hofstatter P.G."/>
            <person name="Thangavel G."/>
            <person name="Lux T."/>
            <person name="Neumann P."/>
            <person name="Vondrak T."/>
            <person name="Novak P."/>
            <person name="Zhang M."/>
            <person name="Costa L."/>
            <person name="Castellani M."/>
            <person name="Scott A."/>
            <person name="Toegelov H."/>
            <person name="Fuchs J."/>
            <person name="Mata-Sucre Y."/>
            <person name="Dias Y."/>
            <person name="Vanzela A.L.L."/>
            <person name="Huettel B."/>
            <person name="Almeida C.C.S."/>
            <person name="Simkova H."/>
            <person name="Souza G."/>
            <person name="Pedrosa-Harand A."/>
            <person name="Macas J."/>
            <person name="Mayer K.F.X."/>
            <person name="Houben A."/>
            <person name="Marques A."/>
        </authorList>
    </citation>
    <scope>NUCLEOTIDE SEQUENCE</scope>
    <source>
        <strain evidence="6">RhyBre1mFocal</strain>
    </source>
</reference>
<keyword evidence="5" id="KW-0378">Hydrolase</keyword>
<keyword evidence="5" id="KW-0732">Signal</keyword>
<dbReference type="EC" id="3.1.1.-" evidence="5"/>
<dbReference type="EMBL" id="JAMQYH010000005">
    <property type="protein sequence ID" value="KAJ1685506.1"/>
    <property type="molecule type" value="Genomic_DNA"/>
</dbReference>
<comment type="similarity">
    <text evidence="3 5">Belongs to the pectinacetylesterase family.</text>
</comment>
<keyword evidence="5" id="KW-0961">Cell wall biogenesis/degradation</keyword>
<sequence>MKSTKAFWIFGLVGLLGLVRWVHGDGNPLMVPLTVIQSAPSKGAVCLDGSAPAYHFSPGYGSGINNWIIDIEGGGWCNNKRTCDFRKTTRHGSSKYMERQIPFNGLLSNKPEENPDFYNWNRARIRYCDGASFASEGYDQASGLYFRGQRIWSAAMEEMMSKGMRSANQVLLSGCSAGGLATILHCDQFRALFPGNTKVKCLADAGLFLDATDVSGGQSIRSFFQGVVDMLGVAKNLPGTCTSRMDTTSCFFPENLVGNVQTPIFLLNAAYDVWQIQESLAPGKADPNGAWKYCRLNYTTCTPGQIQFLQGFRNKMVNVVQGVSGSGKNGVFLNSCFAHCQSGLQETWFSNNSPTLGNKAIAKSVGDWYFDRAEVKAIDCAYPCDNTCHHVVI</sequence>
<name>A0A9Q0C1F2_9POAL</name>
<feature type="signal peptide" evidence="5">
    <location>
        <begin position="1"/>
        <end position="24"/>
    </location>
</feature>
<evidence type="ECO:0000256" key="5">
    <source>
        <dbReference type="RuleBase" id="RU363114"/>
    </source>
</evidence>
<evidence type="ECO:0000256" key="1">
    <source>
        <dbReference type="ARBA" id="ARBA00003534"/>
    </source>
</evidence>
<gene>
    <name evidence="6" type="ORF">LUZ63_016896</name>
</gene>
<evidence type="ECO:0000313" key="7">
    <source>
        <dbReference type="Proteomes" id="UP001151287"/>
    </source>
</evidence>
<dbReference type="PANTHER" id="PTHR21562:SF95">
    <property type="entry name" value="PECTIN ACETYLESTERASE"/>
    <property type="match status" value="1"/>
</dbReference>
<protein>
    <recommendedName>
        <fullName evidence="5">Pectin acetylesterase</fullName>
        <ecNumber evidence="5">3.1.1.-</ecNumber>
    </recommendedName>
</protein>
<evidence type="ECO:0000256" key="2">
    <source>
        <dbReference type="ARBA" id="ARBA00004191"/>
    </source>
</evidence>
<comment type="subcellular location">
    <subcellularLocation>
        <location evidence="2 5">Secreted</location>
        <location evidence="2 5">Cell wall</location>
    </subcellularLocation>
</comment>
<organism evidence="6 7">
    <name type="scientific">Rhynchospora breviuscula</name>
    <dbReference type="NCBI Taxonomy" id="2022672"/>
    <lineage>
        <taxon>Eukaryota</taxon>
        <taxon>Viridiplantae</taxon>
        <taxon>Streptophyta</taxon>
        <taxon>Embryophyta</taxon>
        <taxon>Tracheophyta</taxon>
        <taxon>Spermatophyta</taxon>
        <taxon>Magnoliopsida</taxon>
        <taxon>Liliopsida</taxon>
        <taxon>Poales</taxon>
        <taxon>Cyperaceae</taxon>
        <taxon>Cyperoideae</taxon>
        <taxon>Rhynchosporeae</taxon>
        <taxon>Rhynchospora</taxon>
    </lineage>
</organism>
<evidence type="ECO:0000256" key="3">
    <source>
        <dbReference type="ARBA" id="ARBA00005784"/>
    </source>
</evidence>